<dbReference type="OrthoDB" id="5801841at2"/>
<dbReference type="EMBL" id="CP044427">
    <property type="protein sequence ID" value="QFG69710.1"/>
    <property type="molecule type" value="Genomic_DNA"/>
</dbReference>
<keyword evidence="2" id="KW-0732">Signal</keyword>
<evidence type="ECO:0000256" key="1">
    <source>
        <dbReference type="SAM" id="MobiDB-lite"/>
    </source>
</evidence>
<evidence type="ECO:0000313" key="3">
    <source>
        <dbReference type="EMBL" id="QFG69710.1"/>
    </source>
</evidence>
<keyword evidence="4" id="KW-1185">Reference proteome</keyword>
<evidence type="ECO:0000256" key="2">
    <source>
        <dbReference type="SAM" id="SignalP"/>
    </source>
</evidence>
<feature type="chain" id="PRO_5023850070" description="LppP/LprE family lipoprotein" evidence="2">
    <location>
        <begin position="25"/>
        <end position="178"/>
    </location>
</feature>
<evidence type="ECO:0000313" key="4">
    <source>
        <dbReference type="Proteomes" id="UP000326546"/>
    </source>
</evidence>
<name>A0A5J6V6R6_9MICO</name>
<evidence type="ECO:0008006" key="5">
    <source>
        <dbReference type="Google" id="ProtNLM"/>
    </source>
</evidence>
<proteinExistence type="predicted"/>
<dbReference type="RefSeq" id="WP_158062204.1">
    <property type="nucleotide sequence ID" value="NZ_CP044427.1"/>
</dbReference>
<organism evidence="3 4">
    <name type="scientific">Ornithinimicrobium pratense</name>
    <dbReference type="NCBI Taxonomy" id="2593973"/>
    <lineage>
        <taxon>Bacteria</taxon>
        <taxon>Bacillati</taxon>
        <taxon>Actinomycetota</taxon>
        <taxon>Actinomycetes</taxon>
        <taxon>Micrococcales</taxon>
        <taxon>Ornithinimicrobiaceae</taxon>
        <taxon>Ornithinimicrobium</taxon>
    </lineage>
</organism>
<dbReference type="Proteomes" id="UP000326546">
    <property type="component" value="Chromosome"/>
</dbReference>
<dbReference type="KEGG" id="serw:FY030_14270"/>
<dbReference type="AlphaFoldDB" id="A0A5J6V6R6"/>
<gene>
    <name evidence="3" type="ORF">FY030_14270</name>
</gene>
<dbReference type="PROSITE" id="PS51257">
    <property type="entry name" value="PROKAR_LIPOPROTEIN"/>
    <property type="match status" value="1"/>
</dbReference>
<feature type="region of interest" description="Disordered" evidence="1">
    <location>
        <begin position="47"/>
        <end position="77"/>
    </location>
</feature>
<accession>A0A5J6V6R6</accession>
<feature type="signal peptide" evidence="2">
    <location>
        <begin position="1"/>
        <end position="24"/>
    </location>
</feature>
<sequence length="178" mass="18419">MSRPTRTGYLIAVASVSVLLTACGAETGTETGGGAADSPAPIEAEIITPERPTMTDDARPTSIPAPTPDDSLPSGPVDASVLEREEVKAAITAEAERRQVSEDEVEVIGFADVTWTDGSLGCPQPGMHYTQALVPGYQLILQVGGERASYHSGKDKLFRYCANPMTPAPGGAGGTSTS</sequence>
<protein>
    <recommendedName>
        <fullName evidence="5">LppP/LprE family lipoprotein</fullName>
    </recommendedName>
</protein>
<reference evidence="3 4" key="1">
    <citation type="submission" date="2019-09" db="EMBL/GenBank/DDBJ databases">
        <title>Serinicoccus pratensis sp. nov., isolated from meadow soil.</title>
        <authorList>
            <person name="Zhang W."/>
        </authorList>
    </citation>
    <scope>NUCLEOTIDE SEQUENCE [LARGE SCALE GENOMIC DNA]</scope>
    <source>
        <strain evidence="3 4">W204</strain>
    </source>
</reference>